<name>A0A917UET3_9ACTN</name>
<evidence type="ECO:0000313" key="3">
    <source>
        <dbReference type="Proteomes" id="UP000642070"/>
    </source>
</evidence>
<comment type="caution">
    <text evidence="1">The sequence shown here is derived from an EMBL/GenBank/DDBJ whole genome shotgun (WGS) entry which is preliminary data.</text>
</comment>
<dbReference type="EMBL" id="BMPI01000075">
    <property type="protein sequence ID" value="GGM77268.1"/>
    <property type="molecule type" value="Genomic_DNA"/>
</dbReference>
<keyword evidence="3" id="KW-1185">Reference proteome</keyword>
<reference evidence="1" key="2">
    <citation type="submission" date="2020-09" db="EMBL/GenBank/DDBJ databases">
        <authorList>
            <person name="Sun Q."/>
            <person name="Ohkuma M."/>
        </authorList>
    </citation>
    <scope>NUCLEOTIDE SEQUENCE</scope>
    <source>
        <strain evidence="1">JCM 19831</strain>
    </source>
</reference>
<gene>
    <name evidence="1" type="ORF">GCM10007977_093480</name>
    <name evidence="2" type="ORF">GCM10007977_094210</name>
</gene>
<evidence type="ECO:0000313" key="1">
    <source>
        <dbReference type="EMBL" id="GGM77268.1"/>
    </source>
</evidence>
<sequence>MAFDVPDACTLPTAEQPLRLAEFDALFATAVRAVTTVSPTHARMRLTGAAGLEAAVRDLAARETQCCSFFTFTVTPQPATGTGGEALVLDVEVPAAHTDVLASLAGRASAVAGRASAIAGRASAIAAGTAS</sequence>
<protein>
    <submittedName>
        <fullName evidence="1">Uncharacterized protein</fullName>
    </submittedName>
</protein>
<dbReference type="RefSeq" id="WP_190256564.1">
    <property type="nucleotide sequence ID" value="NZ_BMPI01000075.1"/>
</dbReference>
<reference evidence="1" key="1">
    <citation type="journal article" date="2014" name="Int. J. Syst. Evol. Microbiol.">
        <title>Complete genome sequence of Corynebacterium casei LMG S-19264T (=DSM 44701T), isolated from a smear-ripened cheese.</title>
        <authorList>
            <consortium name="US DOE Joint Genome Institute (JGI-PGF)"/>
            <person name="Walter F."/>
            <person name="Albersmeier A."/>
            <person name="Kalinowski J."/>
            <person name="Ruckert C."/>
        </authorList>
    </citation>
    <scope>NUCLEOTIDE SEQUENCE</scope>
    <source>
        <strain evidence="1">JCM 19831</strain>
    </source>
</reference>
<dbReference type="EMBL" id="BMPI01000076">
    <property type="protein sequence ID" value="GGM77891.1"/>
    <property type="molecule type" value="Genomic_DNA"/>
</dbReference>
<proteinExistence type="predicted"/>
<dbReference type="AlphaFoldDB" id="A0A917UET3"/>
<organism evidence="1 3">
    <name type="scientific">Dactylosporangium sucinum</name>
    <dbReference type="NCBI Taxonomy" id="1424081"/>
    <lineage>
        <taxon>Bacteria</taxon>
        <taxon>Bacillati</taxon>
        <taxon>Actinomycetota</taxon>
        <taxon>Actinomycetes</taxon>
        <taxon>Micromonosporales</taxon>
        <taxon>Micromonosporaceae</taxon>
        <taxon>Dactylosporangium</taxon>
    </lineage>
</organism>
<accession>A0A917UET3</accession>
<evidence type="ECO:0000313" key="2">
    <source>
        <dbReference type="EMBL" id="GGM77891.1"/>
    </source>
</evidence>
<dbReference type="Proteomes" id="UP000642070">
    <property type="component" value="Unassembled WGS sequence"/>
</dbReference>